<dbReference type="PANTHER" id="PTHR10655:SF63">
    <property type="entry name" value="PHOSPHOLIPASE_CARBOXYLESTERASE_THIOESTERASE DOMAIN-CONTAINING PROTEIN"/>
    <property type="match status" value="1"/>
</dbReference>
<accession>A0A2K0U7I4</accession>
<dbReference type="GO" id="GO:0052689">
    <property type="term" value="F:carboxylic ester hydrolase activity"/>
    <property type="evidence" value="ECO:0007669"/>
    <property type="project" value="TreeGrafter"/>
</dbReference>
<keyword evidence="1" id="KW-1133">Transmembrane helix</keyword>
<dbReference type="EMBL" id="MTYI01000074">
    <property type="protein sequence ID" value="PNP53737.1"/>
    <property type="molecule type" value="Genomic_DNA"/>
</dbReference>
<organism evidence="2 3">
    <name type="scientific">Trichoderma harzianum</name>
    <name type="common">Hypocrea lixii</name>
    <dbReference type="NCBI Taxonomy" id="5544"/>
    <lineage>
        <taxon>Eukaryota</taxon>
        <taxon>Fungi</taxon>
        <taxon>Dikarya</taxon>
        <taxon>Ascomycota</taxon>
        <taxon>Pezizomycotina</taxon>
        <taxon>Sordariomycetes</taxon>
        <taxon>Hypocreomycetidae</taxon>
        <taxon>Hypocreales</taxon>
        <taxon>Hypocreaceae</taxon>
        <taxon>Trichoderma</taxon>
    </lineage>
</organism>
<name>A0A2K0U7I4_TRIHA</name>
<feature type="transmembrane region" description="Helical" evidence="1">
    <location>
        <begin position="104"/>
        <end position="121"/>
    </location>
</feature>
<keyword evidence="1" id="KW-0812">Transmembrane</keyword>
<gene>
    <name evidence="2" type="ORF">THARTR1_05861</name>
</gene>
<comment type="caution">
    <text evidence="2">The sequence shown here is derived from an EMBL/GenBank/DDBJ whole genome shotgun (WGS) entry which is preliminary data.</text>
</comment>
<sequence length="315" mass="35185">MRSSGRKLLYEIEQATKPNTLARILKHARYVMFDLPFCDPLETAGINQGAFYDPTLASRWFWTDNPIGADETATESQWKDLGICINGIRNVVWQEASIVGRENVFLVGFGIGFAVATAFVLQMEEPIGGLLGVYPVMPFHVDLKYIALDGQTKAVVNSWSDMSVEDGTNSEASAGTLDIDHGDDQTHQARRARVMGFFQYLASRWEAPAHKRYCDRLDASTPVVLLHGMDDEQIPFTYGKEAAQTFWNLGYNATLDLKKGEGHGLSRNMIGELFHNFMKHKMGNQEVRAQLGMLLGEGAFDAPETIKRPVRGNFD</sequence>
<reference evidence="2 3" key="1">
    <citation type="submission" date="2017-02" db="EMBL/GenBank/DDBJ databases">
        <title>Genomes of Trichoderma spp. with biocontrol activity.</title>
        <authorList>
            <person name="Gardiner D."/>
            <person name="Kazan K."/>
            <person name="Vos C."/>
            <person name="Harvey P."/>
        </authorList>
    </citation>
    <scope>NUCLEOTIDE SEQUENCE [LARGE SCALE GENOMIC DNA]</scope>
    <source>
        <strain evidence="2 3">Tr1</strain>
    </source>
</reference>
<dbReference type="InterPro" id="IPR029058">
    <property type="entry name" value="AB_hydrolase_fold"/>
</dbReference>
<keyword evidence="1" id="KW-0472">Membrane</keyword>
<evidence type="ECO:0000256" key="1">
    <source>
        <dbReference type="SAM" id="Phobius"/>
    </source>
</evidence>
<dbReference type="AlphaFoldDB" id="A0A2K0U7I4"/>
<protein>
    <submittedName>
        <fullName evidence="2">Uncharacterized protein</fullName>
    </submittedName>
</protein>
<evidence type="ECO:0000313" key="3">
    <source>
        <dbReference type="Proteomes" id="UP000236290"/>
    </source>
</evidence>
<dbReference type="SUPFAM" id="SSF53474">
    <property type="entry name" value="alpha/beta-Hydrolases"/>
    <property type="match status" value="1"/>
</dbReference>
<dbReference type="OrthoDB" id="2418081at2759"/>
<dbReference type="PANTHER" id="PTHR10655">
    <property type="entry name" value="LYSOPHOSPHOLIPASE-RELATED"/>
    <property type="match status" value="1"/>
</dbReference>
<evidence type="ECO:0000313" key="2">
    <source>
        <dbReference type="EMBL" id="PNP53737.1"/>
    </source>
</evidence>
<dbReference type="Proteomes" id="UP000236290">
    <property type="component" value="Unassembled WGS sequence"/>
</dbReference>
<dbReference type="InterPro" id="IPR050565">
    <property type="entry name" value="LYPA1-2/EST-like"/>
</dbReference>
<dbReference type="Gene3D" id="3.40.50.1820">
    <property type="entry name" value="alpha/beta hydrolase"/>
    <property type="match status" value="1"/>
</dbReference>
<proteinExistence type="predicted"/>
<dbReference type="GO" id="GO:0005737">
    <property type="term" value="C:cytoplasm"/>
    <property type="evidence" value="ECO:0007669"/>
    <property type="project" value="TreeGrafter"/>
</dbReference>
<dbReference type="GO" id="GO:0008474">
    <property type="term" value="F:palmitoyl-(protein) hydrolase activity"/>
    <property type="evidence" value="ECO:0007669"/>
    <property type="project" value="TreeGrafter"/>
</dbReference>